<feature type="compositionally biased region" description="Basic and acidic residues" evidence="1">
    <location>
        <begin position="180"/>
        <end position="195"/>
    </location>
</feature>
<name>A0A5A9PT01_9TELE</name>
<feature type="region of interest" description="Disordered" evidence="1">
    <location>
        <begin position="45"/>
        <end position="73"/>
    </location>
</feature>
<dbReference type="EMBL" id="SOYY01000002">
    <property type="protein sequence ID" value="KAA0724161.1"/>
    <property type="molecule type" value="Genomic_DNA"/>
</dbReference>
<comment type="caution">
    <text evidence="2">The sequence shown here is derived from an EMBL/GenBank/DDBJ whole genome shotgun (WGS) entry which is preliminary data.</text>
</comment>
<sequence length="228" mass="25166">MTGVLRPSKQKPGVKRSRSEPYRVFDYQHVPISMTSIPCDFTPFQQPCTSPASTALRRSREKPQSRHKSRNRAAQLRMEELLCIKKELTVIKSQIDGLLDNLERMDPESQESSGRSVAYSPLHGSVSSVDESSGDTPPLKTDEETQSPQTADSSDEDRQHAGSEVLQGGRDGSPKPQPLELDRECTEKRSSKLTEDNVPSKAACVRGCAHSFQVLRSAISGCAQKLNI</sequence>
<gene>
    <name evidence="2" type="ORF">E1301_Tti020785</name>
</gene>
<protein>
    <recommendedName>
        <fullName evidence="4">RNA-binding Raly-like protein</fullName>
    </recommendedName>
</protein>
<evidence type="ECO:0000313" key="3">
    <source>
        <dbReference type="Proteomes" id="UP000324632"/>
    </source>
</evidence>
<feature type="region of interest" description="Disordered" evidence="1">
    <location>
        <begin position="1"/>
        <end position="20"/>
    </location>
</feature>
<dbReference type="Proteomes" id="UP000324632">
    <property type="component" value="Chromosome 2"/>
</dbReference>
<feature type="region of interest" description="Disordered" evidence="1">
    <location>
        <begin position="105"/>
        <end position="199"/>
    </location>
</feature>
<dbReference type="AlphaFoldDB" id="A0A5A9PT01"/>
<organism evidence="2 3">
    <name type="scientific">Triplophysa tibetana</name>
    <dbReference type="NCBI Taxonomy" id="1572043"/>
    <lineage>
        <taxon>Eukaryota</taxon>
        <taxon>Metazoa</taxon>
        <taxon>Chordata</taxon>
        <taxon>Craniata</taxon>
        <taxon>Vertebrata</taxon>
        <taxon>Euteleostomi</taxon>
        <taxon>Actinopterygii</taxon>
        <taxon>Neopterygii</taxon>
        <taxon>Teleostei</taxon>
        <taxon>Ostariophysi</taxon>
        <taxon>Cypriniformes</taxon>
        <taxon>Nemacheilidae</taxon>
        <taxon>Triplophysa</taxon>
    </lineage>
</organism>
<reference evidence="2 3" key="1">
    <citation type="journal article" date="2019" name="Mol. Ecol. Resour.">
        <title>Chromosome-level genome assembly of Triplophysa tibetana, a fish adapted to the harsh high-altitude environment of the Tibetan Plateau.</title>
        <authorList>
            <person name="Yang X."/>
            <person name="Liu H."/>
            <person name="Ma Z."/>
            <person name="Zou Y."/>
            <person name="Zou M."/>
            <person name="Mao Y."/>
            <person name="Li X."/>
            <person name="Wang H."/>
            <person name="Chen T."/>
            <person name="Wang W."/>
            <person name="Yang R."/>
        </authorList>
    </citation>
    <scope>NUCLEOTIDE SEQUENCE [LARGE SCALE GENOMIC DNA]</scope>
    <source>
        <strain evidence="2">TTIB1903HZAU</strain>
        <tissue evidence="2">Muscle</tissue>
    </source>
</reference>
<evidence type="ECO:0000313" key="2">
    <source>
        <dbReference type="EMBL" id="KAA0724161.1"/>
    </source>
</evidence>
<evidence type="ECO:0008006" key="4">
    <source>
        <dbReference type="Google" id="ProtNLM"/>
    </source>
</evidence>
<proteinExistence type="predicted"/>
<accession>A0A5A9PT01</accession>
<keyword evidence="3" id="KW-1185">Reference proteome</keyword>
<feature type="compositionally biased region" description="Low complexity" evidence="1">
    <location>
        <begin position="124"/>
        <end position="135"/>
    </location>
</feature>
<feature type="compositionally biased region" description="Basic residues" evidence="1">
    <location>
        <begin position="57"/>
        <end position="71"/>
    </location>
</feature>
<evidence type="ECO:0000256" key="1">
    <source>
        <dbReference type="SAM" id="MobiDB-lite"/>
    </source>
</evidence>